<feature type="signal peptide" evidence="1">
    <location>
        <begin position="1"/>
        <end position="26"/>
    </location>
</feature>
<sequence length="325" mass="32521">MQLRNILGIVATGAALGAMSVAPAHADTRTLAGPTTGDSDTFLTYVGCDGVFTAGAAPQSRINLGPYSAPLGRRSLGIVPTGGGSASGPYSSFTSLAGVDASLSVAATAGSQGVSYVVAITSDSPAGTAWAGRAPVTAPAGGWTQVSSASLTYDWSLVDLGSRRQVSAAGSATPADFAAEHGDGAGFVVTGFGCDARPFNLDAVRAGGSTFDFEGLSLTTAISTPAKQVAAGDDVTLTGRVADGSGRVTGDPLVLESRTGNGAWTPVGGPQLAGADGLARVVVPVSETTEFRWHRPQSQYADEGWSDTVTVTVAEPVPSEAPDKK</sequence>
<evidence type="ECO:0000313" key="2">
    <source>
        <dbReference type="EMBL" id="SED07731.1"/>
    </source>
</evidence>
<name>A0A1H4XS83_9ACTN</name>
<dbReference type="OrthoDB" id="3774480at2"/>
<dbReference type="EMBL" id="FNRT01000002">
    <property type="protein sequence ID" value="SED07731.1"/>
    <property type="molecule type" value="Genomic_DNA"/>
</dbReference>
<organism evidence="2 3">
    <name type="scientific">Nocardioides exalbidus</name>
    <dbReference type="NCBI Taxonomy" id="402596"/>
    <lineage>
        <taxon>Bacteria</taxon>
        <taxon>Bacillati</taxon>
        <taxon>Actinomycetota</taxon>
        <taxon>Actinomycetes</taxon>
        <taxon>Propionibacteriales</taxon>
        <taxon>Nocardioidaceae</taxon>
        <taxon>Nocardioides</taxon>
    </lineage>
</organism>
<feature type="chain" id="PRO_5011622173" description="Htaa protein" evidence="1">
    <location>
        <begin position="27"/>
        <end position="325"/>
    </location>
</feature>
<accession>A0A1H4XS83</accession>
<dbReference type="Proteomes" id="UP000198742">
    <property type="component" value="Unassembled WGS sequence"/>
</dbReference>
<evidence type="ECO:0000313" key="3">
    <source>
        <dbReference type="Proteomes" id="UP000198742"/>
    </source>
</evidence>
<proteinExistence type="predicted"/>
<dbReference type="RefSeq" id="WP_090970806.1">
    <property type="nucleotide sequence ID" value="NZ_FNRT01000002.1"/>
</dbReference>
<dbReference type="AlphaFoldDB" id="A0A1H4XS83"/>
<keyword evidence="3" id="KW-1185">Reference proteome</keyword>
<dbReference type="STRING" id="402596.SAMN04489844_3623"/>
<protein>
    <recommendedName>
        <fullName evidence="4">Htaa protein</fullName>
    </recommendedName>
</protein>
<evidence type="ECO:0000256" key="1">
    <source>
        <dbReference type="SAM" id="SignalP"/>
    </source>
</evidence>
<gene>
    <name evidence="2" type="ORF">SAMN04489844_3623</name>
</gene>
<evidence type="ECO:0008006" key="4">
    <source>
        <dbReference type="Google" id="ProtNLM"/>
    </source>
</evidence>
<keyword evidence="1" id="KW-0732">Signal</keyword>
<reference evidence="3" key="1">
    <citation type="submission" date="2016-10" db="EMBL/GenBank/DDBJ databases">
        <authorList>
            <person name="Varghese N."/>
            <person name="Submissions S."/>
        </authorList>
    </citation>
    <scope>NUCLEOTIDE SEQUENCE [LARGE SCALE GENOMIC DNA]</scope>
    <source>
        <strain evidence="3">DSM 22017</strain>
    </source>
</reference>